<dbReference type="SUPFAM" id="SSF54593">
    <property type="entry name" value="Glyoxalase/Bleomycin resistance protein/Dihydroxybiphenyl dioxygenase"/>
    <property type="match status" value="1"/>
</dbReference>
<sequence length="141" mass="15877">MKGVLKMFENTKLLSTFLTFKGNAEEAMNFYVSLFPNEAKIHSVVKFEEGQNGPVGKILNATVEIKGHSLMFMDMEPQFAPDFSWATSLLVVCNDEAQFDSLFNSLSKDGSIMMGPEAIPPMRKVAWITDRFGVTWQLVWS</sequence>
<organism evidence="2 3">
    <name type="scientific">Carnobacterium divergens DSM 20623</name>
    <dbReference type="NCBI Taxonomy" id="1449336"/>
    <lineage>
        <taxon>Bacteria</taxon>
        <taxon>Bacillati</taxon>
        <taxon>Bacillota</taxon>
        <taxon>Bacilli</taxon>
        <taxon>Lactobacillales</taxon>
        <taxon>Carnobacteriaceae</taxon>
        <taxon>Carnobacterium</taxon>
    </lineage>
</organism>
<dbReference type="eggNOG" id="COG3865">
    <property type="taxonomic scope" value="Bacteria"/>
</dbReference>
<dbReference type="PIRSF" id="PIRSF021700">
    <property type="entry name" value="3_dmu_93_MTrfase"/>
    <property type="match status" value="1"/>
</dbReference>
<accession>A0A0R2HNT7</accession>
<protein>
    <recommendedName>
        <fullName evidence="1">PhnB-like domain-containing protein</fullName>
    </recommendedName>
</protein>
<dbReference type="Gene3D" id="3.30.720.110">
    <property type="match status" value="1"/>
</dbReference>
<proteinExistence type="predicted"/>
<name>A0A0R2HNT7_CARDV</name>
<dbReference type="CDD" id="cd06588">
    <property type="entry name" value="PhnB_like"/>
    <property type="match status" value="1"/>
</dbReference>
<dbReference type="InterPro" id="IPR029068">
    <property type="entry name" value="Glyas_Bleomycin-R_OHBP_Dase"/>
</dbReference>
<gene>
    <name evidence="2" type="ORF">IV74_GL001893</name>
</gene>
<evidence type="ECO:0000313" key="2">
    <source>
        <dbReference type="EMBL" id="KRN54312.1"/>
    </source>
</evidence>
<dbReference type="AlphaFoldDB" id="A0A0R2HNT7"/>
<feature type="domain" description="PhnB-like" evidence="1">
    <location>
        <begin position="15"/>
        <end position="139"/>
    </location>
</feature>
<dbReference type="PANTHER" id="PTHR33990:SF4">
    <property type="entry name" value="PHNB-LIKE DOMAIN-CONTAINING PROTEIN"/>
    <property type="match status" value="1"/>
</dbReference>
<comment type="caution">
    <text evidence="2">The sequence shown here is derived from an EMBL/GenBank/DDBJ whole genome shotgun (WGS) entry which is preliminary data.</text>
</comment>
<dbReference type="PANTHER" id="PTHR33990">
    <property type="entry name" value="PROTEIN YJDN-RELATED"/>
    <property type="match status" value="1"/>
</dbReference>
<dbReference type="Pfam" id="PF06983">
    <property type="entry name" value="3-dmu-9_3-mt"/>
    <property type="match status" value="1"/>
</dbReference>
<reference evidence="2 3" key="1">
    <citation type="journal article" date="2015" name="Genome Announc.">
        <title>Expanding the biotechnology potential of lactobacilli through comparative genomics of 213 strains and associated genera.</title>
        <authorList>
            <person name="Sun Z."/>
            <person name="Harris H.M."/>
            <person name="McCann A."/>
            <person name="Guo C."/>
            <person name="Argimon S."/>
            <person name="Zhang W."/>
            <person name="Yang X."/>
            <person name="Jeffery I.B."/>
            <person name="Cooney J.C."/>
            <person name="Kagawa T.F."/>
            <person name="Liu W."/>
            <person name="Song Y."/>
            <person name="Salvetti E."/>
            <person name="Wrobel A."/>
            <person name="Rasinkangas P."/>
            <person name="Parkhill J."/>
            <person name="Rea M.C."/>
            <person name="O'Sullivan O."/>
            <person name="Ritari J."/>
            <person name="Douillard F.P."/>
            <person name="Paul Ross R."/>
            <person name="Yang R."/>
            <person name="Briner A.E."/>
            <person name="Felis G.E."/>
            <person name="de Vos W.M."/>
            <person name="Barrangou R."/>
            <person name="Klaenhammer T.R."/>
            <person name="Caufield P.W."/>
            <person name="Cui Y."/>
            <person name="Zhang H."/>
            <person name="O'Toole P.W."/>
        </authorList>
    </citation>
    <scope>NUCLEOTIDE SEQUENCE [LARGE SCALE GENOMIC DNA]</scope>
    <source>
        <strain evidence="2 3">DSM 20623</strain>
    </source>
</reference>
<dbReference type="InterPro" id="IPR028973">
    <property type="entry name" value="PhnB-like"/>
</dbReference>
<dbReference type="Gene3D" id="3.30.720.100">
    <property type="match status" value="1"/>
</dbReference>
<dbReference type="Proteomes" id="UP000051658">
    <property type="component" value="Unassembled WGS sequence"/>
</dbReference>
<dbReference type="PATRIC" id="fig|1449336.4.peg.1929"/>
<keyword evidence="3" id="KW-1185">Reference proteome</keyword>
<dbReference type="InterPro" id="IPR009725">
    <property type="entry name" value="3_dmu_93_MTrfase"/>
</dbReference>
<dbReference type="EMBL" id="JQBS01000035">
    <property type="protein sequence ID" value="KRN54312.1"/>
    <property type="molecule type" value="Genomic_DNA"/>
</dbReference>
<evidence type="ECO:0000259" key="1">
    <source>
        <dbReference type="Pfam" id="PF06983"/>
    </source>
</evidence>
<evidence type="ECO:0000313" key="3">
    <source>
        <dbReference type="Proteomes" id="UP000051658"/>
    </source>
</evidence>